<name>A0ABQ5NSC3_9ACTN</name>
<dbReference type="Pfam" id="PF01613">
    <property type="entry name" value="Flavin_Reduct"/>
    <property type="match status" value="1"/>
</dbReference>
<dbReference type="EMBL" id="BSBI01000001">
    <property type="protein sequence ID" value="GLF93038.1"/>
    <property type="molecule type" value="Genomic_DNA"/>
</dbReference>
<dbReference type="Proteomes" id="UP001291653">
    <property type="component" value="Unassembled WGS sequence"/>
</dbReference>
<comment type="caution">
    <text evidence="5">The sequence shown here is derived from an EMBL/GenBank/DDBJ whole genome shotgun (WGS) entry which is preliminary data.</text>
</comment>
<feature type="compositionally biased region" description="Basic and acidic residues" evidence="3">
    <location>
        <begin position="10"/>
        <end position="23"/>
    </location>
</feature>
<feature type="domain" description="Flavin reductase like" evidence="4">
    <location>
        <begin position="38"/>
        <end position="183"/>
    </location>
</feature>
<dbReference type="Gene3D" id="2.30.110.10">
    <property type="entry name" value="Electron Transport, Fmn-binding Protein, Chain A"/>
    <property type="match status" value="1"/>
</dbReference>
<evidence type="ECO:0000256" key="3">
    <source>
        <dbReference type="SAM" id="MobiDB-lite"/>
    </source>
</evidence>
<keyword evidence="6" id="KW-1185">Reference proteome</keyword>
<comment type="similarity">
    <text evidence="1">Belongs to the non-flavoprotein flavin reductase family.</text>
</comment>
<dbReference type="InterPro" id="IPR012349">
    <property type="entry name" value="Split_barrel_FMN-bd"/>
</dbReference>
<dbReference type="InterPro" id="IPR050268">
    <property type="entry name" value="NADH-dep_flavin_reductase"/>
</dbReference>
<protein>
    <submittedName>
        <fullName evidence="5">Flavin reductase family protein</fullName>
    </submittedName>
</protein>
<reference evidence="5 6" key="1">
    <citation type="submission" date="2022-10" db="EMBL/GenBank/DDBJ databases">
        <title>Draft genome sequence of Streptomyces sp. YSPA8.</title>
        <authorList>
            <person name="Moriuchi R."/>
            <person name="Dohra H."/>
            <person name="Yamamura H."/>
            <person name="Kodani S."/>
        </authorList>
    </citation>
    <scope>NUCLEOTIDE SEQUENCE [LARGE SCALE GENOMIC DNA]</scope>
    <source>
        <strain evidence="5 6">YSPA8</strain>
    </source>
</reference>
<dbReference type="PANTHER" id="PTHR30466">
    <property type="entry name" value="FLAVIN REDUCTASE"/>
    <property type="match status" value="1"/>
</dbReference>
<keyword evidence="2" id="KW-0560">Oxidoreductase</keyword>
<dbReference type="SMART" id="SM00903">
    <property type="entry name" value="Flavin_Reduct"/>
    <property type="match status" value="1"/>
</dbReference>
<accession>A0ABQ5NSC3</accession>
<organism evidence="5 6">
    <name type="scientific">Streptomyces yaizuensis</name>
    <dbReference type="NCBI Taxonomy" id="2989713"/>
    <lineage>
        <taxon>Bacteria</taxon>
        <taxon>Bacillati</taxon>
        <taxon>Actinomycetota</taxon>
        <taxon>Actinomycetes</taxon>
        <taxon>Kitasatosporales</taxon>
        <taxon>Streptomycetaceae</taxon>
        <taxon>Streptomyces</taxon>
    </lineage>
</organism>
<dbReference type="SUPFAM" id="SSF50475">
    <property type="entry name" value="FMN-binding split barrel"/>
    <property type="match status" value="1"/>
</dbReference>
<sequence>MSATTPRPRAVAEHPRAGDRTEGSARTADAADAYRAAARRWTTGVGVLTTRSGEDVYAKTVSSLCTLSLDPLLISVAVAARSPLAAAARASGRYAVSVLGAGQEAVARRFAAPGAGHALGLFTQVPMRDDTGVPVLEENVAWFDCRLHTVLPGGDHTVLVGRVVGSGTTPGDPLLYHEGRYHRLHHHLPTSPTGARE</sequence>
<gene>
    <name evidence="5" type="ORF">SYYSPA8_02095</name>
</gene>
<evidence type="ECO:0000256" key="1">
    <source>
        <dbReference type="ARBA" id="ARBA00008898"/>
    </source>
</evidence>
<dbReference type="InterPro" id="IPR002563">
    <property type="entry name" value="Flavin_Rdtase-like_dom"/>
</dbReference>
<evidence type="ECO:0000256" key="2">
    <source>
        <dbReference type="ARBA" id="ARBA00023002"/>
    </source>
</evidence>
<evidence type="ECO:0000313" key="5">
    <source>
        <dbReference type="EMBL" id="GLF93038.1"/>
    </source>
</evidence>
<evidence type="ECO:0000259" key="4">
    <source>
        <dbReference type="SMART" id="SM00903"/>
    </source>
</evidence>
<proteinExistence type="inferred from homology"/>
<evidence type="ECO:0000313" key="6">
    <source>
        <dbReference type="Proteomes" id="UP001291653"/>
    </source>
</evidence>
<dbReference type="PANTHER" id="PTHR30466:SF11">
    <property type="entry name" value="FLAVIN-DEPENDENT MONOOXYGENASE, REDUCTASE SUBUNIT HSAB"/>
    <property type="match status" value="1"/>
</dbReference>
<feature type="region of interest" description="Disordered" evidence="3">
    <location>
        <begin position="1"/>
        <end position="27"/>
    </location>
</feature>
<dbReference type="RefSeq" id="WP_323445146.1">
    <property type="nucleotide sequence ID" value="NZ_BSBI01000001.1"/>
</dbReference>